<accession>A0A674N997</accession>
<organism evidence="1 2">
    <name type="scientific">Takifugu rubripes</name>
    <name type="common">Japanese pufferfish</name>
    <name type="synonym">Fugu rubripes</name>
    <dbReference type="NCBI Taxonomy" id="31033"/>
    <lineage>
        <taxon>Eukaryota</taxon>
        <taxon>Metazoa</taxon>
        <taxon>Chordata</taxon>
        <taxon>Craniata</taxon>
        <taxon>Vertebrata</taxon>
        <taxon>Euteleostomi</taxon>
        <taxon>Actinopterygii</taxon>
        <taxon>Neopterygii</taxon>
        <taxon>Teleostei</taxon>
        <taxon>Neoteleostei</taxon>
        <taxon>Acanthomorphata</taxon>
        <taxon>Eupercaria</taxon>
        <taxon>Tetraodontiformes</taxon>
        <taxon>Tetradontoidea</taxon>
        <taxon>Tetraodontidae</taxon>
        <taxon>Takifugu</taxon>
    </lineage>
</organism>
<evidence type="ECO:0000313" key="2">
    <source>
        <dbReference type="Proteomes" id="UP000005226"/>
    </source>
</evidence>
<proteinExistence type="predicted"/>
<dbReference type="Ensembl" id="ENSTRUT00000067837.1">
    <property type="protein sequence ID" value="ENSTRUP00000069780.1"/>
    <property type="gene ID" value="ENSTRUG00000026557.1"/>
</dbReference>
<reference evidence="1" key="2">
    <citation type="submission" date="2025-08" db="UniProtKB">
        <authorList>
            <consortium name="Ensembl"/>
        </authorList>
    </citation>
    <scope>IDENTIFICATION</scope>
</reference>
<dbReference type="Proteomes" id="UP000005226">
    <property type="component" value="Unplaced"/>
</dbReference>
<reference evidence="1" key="1">
    <citation type="journal article" date="2011" name="Genome Biol. Evol.">
        <title>Integration of the genetic map and genome assembly of fugu facilitates insights into distinct features of genome evolution in teleosts and mammals.</title>
        <authorList>
            <person name="Kai W."/>
            <person name="Kikuchi K."/>
            <person name="Tohari S."/>
            <person name="Chew A.K."/>
            <person name="Tay A."/>
            <person name="Fujiwara A."/>
            <person name="Hosoya S."/>
            <person name="Suetake H."/>
            <person name="Naruse K."/>
            <person name="Brenner S."/>
            <person name="Suzuki Y."/>
            <person name="Venkatesh B."/>
        </authorList>
    </citation>
    <scope>NUCLEOTIDE SEQUENCE [LARGE SCALE GENOMIC DNA]</scope>
</reference>
<name>A0A674N997_TAKRU</name>
<protein>
    <submittedName>
        <fullName evidence="1">Uncharacterized protein</fullName>
    </submittedName>
</protein>
<dbReference type="AlphaFoldDB" id="A0A674N997"/>
<dbReference type="InParanoid" id="A0A674N997"/>
<reference evidence="1" key="3">
    <citation type="submission" date="2025-09" db="UniProtKB">
        <authorList>
            <consortium name="Ensembl"/>
        </authorList>
    </citation>
    <scope>IDENTIFICATION</scope>
</reference>
<evidence type="ECO:0000313" key="1">
    <source>
        <dbReference type="Ensembl" id="ENSTRUP00000069780.1"/>
    </source>
</evidence>
<keyword evidence="2" id="KW-1185">Reference proteome</keyword>
<sequence length="96" mass="10297">MAPHQAGLAEGLKMCLHRGIHGQEGALEESAEGGGSHFSDLIHKSQGVESFRLKVRSAHSNIRWVRCGHTPVSGLFKTLDHSKLPGLLKESNGSST</sequence>